<evidence type="ECO:0000313" key="12">
    <source>
        <dbReference type="Proteomes" id="UP000786811"/>
    </source>
</evidence>
<protein>
    <recommendedName>
        <fullName evidence="10">Carboxypeptidase</fullName>
        <ecNumber evidence="10">3.4.16.-</ecNumber>
    </recommendedName>
</protein>
<sequence length="494" mass="57050">MMMIVFLTLFDCDSPAENSKLRGVDPYLHGYPLSKLRNIKTYEHQPLLYLKMYWISLIILSKIIYFQDQVIVTEAKKGFGPGEQDWGHFEVRPGAYMFWWLYYVNPPVKSPDFDVFDKPLLIWLQGGPGVASTGYGNFIEFGPLDINLQKRNYTWVNDYNVLFIDSPVGTGFSYVENDSLYVNDNQEIVNDLMGCIGKFFDRVPRFRNVSSYILGESYGGKVVVEFAHIWYKAQEKGTIISKLQGIGLGSPWISPIDSIYHSAEYLLNMGMIDTIDYIDVQKSTKELQKLINSEEWIQAFNIFLTNCADRYLYRISDFNNILIEKKFVSSHIYTSGYRKFSNYTNDFEDLNKSLQSSINNTVKKALNLTDYEWTISSDPVYEHLIADFLKPVTNTVEKLLNETSLKVYVFNGQLDPIIPTAGTLAWMEKLKWRHAELWRSTKRDALVVDNILEGFVKGYGTLRLYWISRAGHMAPLDNPFAMKAILQDITTENF</sequence>
<dbReference type="Proteomes" id="UP000786811">
    <property type="component" value="Unassembled WGS sequence"/>
</dbReference>
<dbReference type="PRINTS" id="PR00724">
    <property type="entry name" value="CRBOXYPTASEC"/>
</dbReference>
<dbReference type="SUPFAM" id="SSF53474">
    <property type="entry name" value="alpha/beta-Hydrolases"/>
    <property type="match status" value="1"/>
</dbReference>
<accession>A0A8J2H725</accession>
<dbReference type="InterPro" id="IPR001563">
    <property type="entry name" value="Peptidase_S10"/>
</dbReference>
<evidence type="ECO:0000313" key="11">
    <source>
        <dbReference type="EMBL" id="CAG5081212.1"/>
    </source>
</evidence>
<proteinExistence type="inferred from homology"/>
<keyword evidence="8" id="KW-0325">Glycoprotein</keyword>
<dbReference type="EC" id="3.4.16.-" evidence="10"/>
<keyword evidence="3" id="KW-0964">Secreted</keyword>
<dbReference type="InterPro" id="IPR029058">
    <property type="entry name" value="AB_hydrolase_fold"/>
</dbReference>
<dbReference type="EMBL" id="CAJNRD030001118">
    <property type="protein sequence ID" value="CAG5081212.1"/>
    <property type="molecule type" value="Genomic_DNA"/>
</dbReference>
<evidence type="ECO:0000256" key="8">
    <source>
        <dbReference type="ARBA" id="ARBA00023180"/>
    </source>
</evidence>
<reference evidence="11" key="1">
    <citation type="submission" date="2021-04" db="EMBL/GenBank/DDBJ databases">
        <authorList>
            <person name="Chebbi M.A.C M."/>
        </authorList>
    </citation>
    <scope>NUCLEOTIDE SEQUENCE</scope>
</reference>
<dbReference type="GO" id="GO:0004185">
    <property type="term" value="F:serine-type carboxypeptidase activity"/>
    <property type="evidence" value="ECO:0007669"/>
    <property type="project" value="UniProtKB-UniRule"/>
</dbReference>
<keyword evidence="7 10" id="KW-0378">Hydrolase</keyword>
<dbReference type="PANTHER" id="PTHR11802">
    <property type="entry name" value="SERINE PROTEASE FAMILY S10 SERINE CARBOXYPEPTIDASE"/>
    <property type="match status" value="1"/>
</dbReference>
<dbReference type="PROSITE" id="PS00131">
    <property type="entry name" value="CARBOXYPEPT_SER_SER"/>
    <property type="match status" value="1"/>
</dbReference>
<dbReference type="OrthoDB" id="443318at2759"/>
<evidence type="ECO:0000256" key="2">
    <source>
        <dbReference type="ARBA" id="ARBA00009431"/>
    </source>
</evidence>
<comment type="function">
    <text evidence="9">May be involved in vascular wall and kidney homeostasis.</text>
</comment>
<dbReference type="GO" id="GO:0005576">
    <property type="term" value="C:extracellular region"/>
    <property type="evidence" value="ECO:0007669"/>
    <property type="project" value="UniProtKB-SubCell"/>
</dbReference>
<evidence type="ECO:0000256" key="9">
    <source>
        <dbReference type="ARBA" id="ARBA00055847"/>
    </source>
</evidence>
<evidence type="ECO:0000256" key="10">
    <source>
        <dbReference type="RuleBase" id="RU361156"/>
    </source>
</evidence>
<evidence type="ECO:0000256" key="4">
    <source>
        <dbReference type="ARBA" id="ARBA00022645"/>
    </source>
</evidence>
<comment type="caution">
    <text evidence="11">The sequence shown here is derived from an EMBL/GenBank/DDBJ whole genome shotgun (WGS) entry which is preliminary data.</text>
</comment>
<keyword evidence="4 10" id="KW-0121">Carboxypeptidase</keyword>
<dbReference type="FunFam" id="3.40.50.1820:FF:000075">
    <property type="entry name" value="Carboxypeptidase"/>
    <property type="match status" value="1"/>
</dbReference>
<comment type="similarity">
    <text evidence="2 10">Belongs to the peptidase S10 family.</text>
</comment>
<evidence type="ECO:0000256" key="5">
    <source>
        <dbReference type="ARBA" id="ARBA00022670"/>
    </source>
</evidence>
<evidence type="ECO:0000256" key="7">
    <source>
        <dbReference type="ARBA" id="ARBA00022801"/>
    </source>
</evidence>
<dbReference type="PANTHER" id="PTHR11802:SF3">
    <property type="entry name" value="RETINOID-INDUCIBLE SERINE CARBOXYPEPTIDASE"/>
    <property type="match status" value="1"/>
</dbReference>
<evidence type="ECO:0000256" key="6">
    <source>
        <dbReference type="ARBA" id="ARBA00022729"/>
    </source>
</evidence>
<dbReference type="Pfam" id="PF00450">
    <property type="entry name" value="Peptidase_S10"/>
    <property type="match status" value="1"/>
</dbReference>
<name>A0A8J2H725_COTCN</name>
<dbReference type="GO" id="GO:0006508">
    <property type="term" value="P:proteolysis"/>
    <property type="evidence" value="ECO:0007669"/>
    <property type="project" value="UniProtKB-KW"/>
</dbReference>
<dbReference type="InterPro" id="IPR018202">
    <property type="entry name" value="Ser_caboxypep_ser_AS"/>
</dbReference>
<comment type="subcellular location">
    <subcellularLocation>
        <location evidence="1">Secreted</location>
    </subcellularLocation>
</comment>
<evidence type="ECO:0000256" key="1">
    <source>
        <dbReference type="ARBA" id="ARBA00004613"/>
    </source>
</evidence>
<evidence type="ECO:0000256" key="3">
    <source>
        <dbReference type="ARBA" id="ARBA00022525"/>
    </source>
</evidence>
<keyword evidence="12" id="KW-1185">Reference proteome</keyword>
<keyword evidence="6" id="KW-0732">Signal</keyword>
<dbReference type="Gene3D" id="3.40.50.1820">
    <property type="entry name" value="alpha/beta hydrolase"/>
    <property type="match status" value="1"/>
</dbReference>
<keyword evidence="5 10" id="KW-0645">Protease</keyword>
<gene>
    <name evidence="11" type="ORF">HICCMSTLAB_LOCUS3220</name>
</gene>
<dbReference type="AlphaFoldDB" id="A0A8J2H725"/>
<organism evidence="11 12">
    <name type="scientific">Cotesia congregata</name>
    <name type="common">Parasitoid wasp</name>
    <name type="synonym">Apanteles congregatus</name>
    <dbReference type="NCBI Taxonomy" id="51543"/>
    <lineage>
        <taxon>Eukaryota</taxon>
        <taxon>Metazoa</taxon>
        <taxon>Ecdysozoa</taxon>
        <taxon>Arthropoda</taxon>
        <taxon>Hexapoda</taxon>
        <taxon>Insecta</taxon>
        <taxon>Pterygota</taxon>
        <taxon>Neoptera</taxon>
        <taxon>Endopterygota</taxon>
        <taxon>Hymenoptera</taxon>
        <taxon>Apocrita</taxon>
        <taxon>Ichneumonoidea</taxon>
        <taxon>Braconidae</taxon>
        <taxon>Microgastrinae</taxon>
        <taxon>Cotesia</taxon>
    </lineage>
</organism>